<comment type="caution">
    <text evidence="2">The sequence shown here is derived from an EMBL/GenBank/DDBJ whole genome shotgun (WGS) entry which is preliminary data.</text>
</comment>
<gene>
    <name evidence="2" type="ORF">ACIF0M_03305</name>
</gene>
<dbReference type="GO" id="GO:0003964">
    <property type="term" value="F:RNA-directed DNA polymerase activity"/>
    <property type="evidence" value="ECO:0007669"/>
    <property type="project" value="UniProtKB-KW"/>
</dbReference>
<sequence length="377" mass="44451">MMESEVRDEVCDFDNLYRAMQHCKNNVMWKDSVAGYVKNGLVNVHKLKESVENGTYKLDAYTQFKVYEPKERDIVSTRIKDRVFQRSLCDNYFYDTMTKSFIYDNCACQDGRGTEFARKRLICHLQKYYRKHGTEGWVLKADLKNFFGSTSHELAYSAVTKRVNDEWVNGEIKRIIDSFNQGDDPEVGMGLGSETTQLIQLAVLDDFDHFIKEQLHIKHYVRYNDDFIIIHEDKAYLQECLIKIDAWMTARGLKLSPKKTQLFKVTQGIKFLGFRFRLTKTGKVVMTLLPEKLSHERRKLRKLVERAKQGYMTKEEVDRCYESWKAHVGNESSKKRKSPGRRARRNCHNLIICMDQYYKNLWRESKCLDLSVQENSL</sequence>
<dbReference type="RefSeq" id="WP_308781846.1">
    <property type="nucleotide sequence ID" value="NZ_JBITRD010000002.1"/>
</dbReference>
<dbReference type="InterPro" id="IPR051083">
    <property type="entry name" value="GrpII_Intron_Splice-Mob/Def"/>
</dbReference>
<keyword evidence="3" id="KW-1185">Reference proteome</keyword>
<dbReference type="Gene3D" id="3.30.70.270">
    <property type="match status" value="1"/>
</dbReference>
<dbReference type="Proteomes" id="UP001614216">
    <property type="component" value="Unassembled WGS sequence"/>
</dbReference>
<feature type="domain" description="Reverse transcriptase" evidence="1">
    <location>
        <begin position="1"/>
        <end position="276"/>
    </location>
</feature>
<evidence type="ECO:0000313" key="3">
    <source>
        <dbReference type="Proteomes" id="UP001614216"/>
    </source>
</evidence>
<dbReference type="PANTHER" id="PTHR34047">
    <property type="entry name" value="NUCLEAR INTRON MATURASE 1, MITOCHONDRIAL-RELATED"/>
    <property type="match status" value="1"/>
</dbReference>
<protein>
    <submittedName>
        <fullName evidence="2">Reverse transcriptase domain-containing protein</fullName>
    </submittedName>
</protein>
<evidence type="ECO:0000313" key="2">
    <source>
        <dbReference type="EMBL" id="MFI7844570.1"/>
    </source>
</evidence>
<dbReference type="InterPro" id="IPR043128">
    <property type="entry name" value="Rev_trsase/Diguanyl_cyclase"/>
</dbReference>
<keyword evidence="2" id="KW-0695">RNA-directed DNA polymerase</keyword>
<dbReference type="Pfam" id="PF00078">
    <property type="entry name" value="RVT_1"/>
    <property type="match status" value="1"/>
</dbReference>
<name>A0ABW8AW14_9FIRM</name>
<reference evidence="2 3" key="1">
    <citation type="submission" date="2024-08" db="EMBL/GenBank/DDBJ databases">
        <authorList>
            <person name="Vancuren S.J."/>
            <person name="Allen-Vercoe E."/>
        </authorList>
    </citation>
    <scope>NUCLEOTIDE SEQUENCE [LARGE SCALE GENOMIC DNA]</scope>
    <source>
        <strain evidence="2 3">16-6-I_42_FAA</strain>
    </source>
</reference>
<keyword evidence="2" id="KW-0548">Nucleotidyltransferase</keyword>
<dbReference type="EMBL" id="JBITRD010000002">
    <property type="protein sequence ID" value="MFI7844570.1"/>
    <property type="molecule type" value="Genomic_DNA"/>
</dbReference>
<accession>A0ABW8AW14</accession>
<keyword evidence="2" id="KW-0808">Transferase</keyword>
<organism evidence="2 3">
    <name type="scientific">Dorea amylophila</name>
    <dbReference type="NCBI Taxonomy" id="2981789"/>
    <lineage>
        <taxon>Bacteria</taxon>
        <taxon>Bacillati</taxon>
        <taxon>Bacillota</taxon>
        <taxon>Clostridia</taxon>
        <taxon>Lachnospirales</taxon>
        <taxon>Lachnospiraceae</taxon>
        <taxon>Dorea</taxon>
    </lineage>
</organism>
<dbReference type="InterPro" id="IPR043502">
    <property type="entry name" value="DNA/RNA_pol_sf"/>
</dbReference>
<evidence type="ECO:0000259" key="1">
    <source>
        <dbReference type="PROSITE" id="PS50878"/>
    </source>
</evidence>
<dbReference type="SUPFAM" id="SSF56672">
    <property type="entry name" value="DNA/RNA polymerases"/>
    <property type="match status" value="1"/>
</dbReference>
<proteinExistence type="predicted"/>
<dbReference type="PROSITE" id="PS50878">
    <property type="entry name" value="RT_POL"/>
    <property type="match status" value="1"/>
</dbReference>
<dbReference type="PANTHER" id="PTHR34047:SF8">
    <property type="entry name" value="PROTEIN YKFC"/>
    <property type="match status" value="1"/>
</dbReference>
<dbReference type="InterPro" id="IPR000477">
    <property type="entry name" value="RT_dom"/>
</dbReference>